<dbReference type="InterPro" id="IPR006094">
    <property type="entry name" value="Oxid_FAD_bind_N"/>
</dbReference>
<protein>
    <recommendedName>
        <fullName evidence="5">FAD-binding PCMH-type domain-containing protein</fullName>
    </recommendedName>
</protein>
<dbReference type="GO" id="GO:0071949">
    <property type="term" value="F:FAD binding"/>
    <property type="evidence" value="ECO:0007669"/>
    <property type="project" value="InterPro"/>
</dbReference>
<sequence>MIVTLDSNAWLAEARALIGEAHVLTEDRGDDLTAYVRDWRGKYHGRALAVLRPGSTEEVQAIVRLAARTGVALVPQGGNTGLCGAAVPDPEGRQAVLQLGRLNRVREIDPENNTATVEAGCILQSLQEHAMAVGRLFPLSLGAEGSCQLGGNIATNAGGIQVLRYGNMRELVLGLEVVLPDGELLDLLRGLRKDNTGYDLKQLFIGSEGTLGIITAATVKLFPAPSAEVVAFAGMESLTQAVHLLGAMRSHLGERFTAFELISRPATALVRRYFPDTPRFLEGDWPWYVLMKAADGGSHEALQEAMQAALMTSLEEGHLADVALASNLAQSQTFWMLRENITHAQQMDGSNIKHDVALPISRIPEFVDRVLLLLRQAFPDSRPIVYGHLGDGNLHFNVSAPPGVSATAWQGQTDAVNQLIHDVVASMRGSISAEHGIGQLKRHELAMYKTPTELEVMRRVKQALDPQGLMNPGKVIA</sequence>
<dbReference type="InterPro" id="IPR016167">
    <property type="entry name" value="FAD-bd_PCMH_sub1"/>
</dbReference>
<evidence type="ECO:0000259" key="5">
    <source>
        <dbReference type="PROSITE" id="PS51387"/>
    </source>
</evidence>
<dbReference type="InterPro" id="IPR004113">
    <property type="entry name" value="FAD-bd_oxidored_4_C"/>
</dbReference>
<dbReference type="Gene3D" id="3.30.43.10">
    <property type="entry name" value="Uridine Diphospho-n-acetylenolpyruvylglucosamine Reductase, domain 2"/>
    <property type="match status" value="1"/>
</dbReference>
<dbReference type="PANTHER" id="PTHR43716">
    <property type="entry name" value="D-2-HYDROXYGLUTARATE DEHYDROGENASE, MITOCHONDRIAL"/>
    <property type="match status" value="1"/>
</dbReference>
<dbReference type="InterPro" id="IPR016166">
    <property type="entry name" value="FAD-bd_PCMH"/>
</dbReference>
<dbReference type="InterPro" id="IPR016164">
    <property type="entry name" value="FAD-linked_Oxase-like_C"/>
</dbReference>
<dbReference type="InterPro" id="IPR051264">
    <property type="entry name" value="FAD-oxidored/transferase_4"/>
</dbReference>
<evidence type="ECO:0000256" key="1">
    <source>
        <dbReference type="ARBA" id="ARBA00001974"/>
    </source>
</evidence>
<dbReference type="PANTHER" id="PTHR43716:SF2">
    <property type="entry name" value="BLL6224 PROTEIN"/>
    <property type="match status" value="1"/>
</dbReference>
<dbReference type="Gene3D" id="3.30.70.2190">
    <property type="match status" value="1"/>
</dbReference>
<dbReference type="AlphaFoldDB" id="A0A1K0I8G2"/>
<name>A0A1K0I8G2_CUPNE</name>
<dbReference type="Gene3D" id="1.10.45.10">
    <property type="entry name" value="Vanillyl-alcohol Oxidase, Chain A, domain 4"/>
    <property type="match status" value="1"/>
</dbReference>
<dbReference type="FunFam" id="1.10.45.10:FF:000001">
    <property type="entry name" value="D-lactate dehydrogenase mitochondrial"/>
    <property type="match status" value="1"/>
</dbReference>
<evidence type="ECO:0000313" key="6">
    <source>
        <dbReference type="EMBL" id="SCU73432.1"/>
    </source>
</evidence>
<dbReference type="EMBL" id="FMSH01000014">
    <property type="protein sequence ID" value="SCU73432.1"/>
    <property type="molecule type" value="Genomic_DNA"/>
</dbReference>
<feature type="domain" description="FAD-binding PCMH-type" evidence="5">
    <location>
        <begin position="43"/>
        <end position="224"/>
    </location>
</feature>
<dbReference type="Pfam" id="PF01565">
    <property type="entry name" value="FAD_binding_4"/>
    <property type="match status" value="1"/>
</dbReference>
<dbReference type="Gene3D" id="3.30.70.2740">
    <property type="match status" value="1"/>
</dbReference>
<comment type="similarity">
    <text evidence="2">Belongs to the FAD-binding oxidoreductase/transferase type 4 family.</text>
</comment>
<dbReference type="Pfam" id="PF02913">
    <property type="entry name" value="FAD-oxidase_C"/>
    <property type="match status" value="1"/>
</dbReference>
<dbReference type="GO" id="GO:0003824">
    <property type="term" value="F:catalytic activity"/>
    <property type="evidence" value="ECO:0007669"/>
    <property type="project" value="InterPro"/>
</dbReference>
<dbReference type="SUPFAM" id="SSF55103">
    <property type="entry name" value="FAD-linked oxidases, C-terminal domain"/>
    <property type="match status" value="1"/>
</dbReference>
<keyword evidence="3" id="KW-0285">Flavoprotein</keyword>
<organism evidence="6">
    <name type="scientific">Cupriavidus necator</name>
    <name type="common">Alcaligenes eutrophus</name>
    <name type="synonym">Ralstonia eutropha</name>
    <dbReference type="NCBI Taxonomy" id="106590"/>
    <lineage>
        <taxon>Bacteria</taxon>
        <taxon>Pseudomonadati</taxon>
        <taxon>Pseudomonadota</taxon>
        <taxon>Betaproteobacteria</taxon>
        <taxon>Burkholderiales</taxon>
        <taxon>Burkholderiaceae</taxon>
        <taxon>Cupriavidus</taxon>
    </lineage>
</organism>
<dbReference type="Gene3D" id="3.30.465.10">
    <property type="match status" value="1"/>
</dbReference>
<gene>
    <name evidence="6" type="ORF">CNECB9_1100023</name>
</gene>
<dbReference type="SUPFAM" id="SSF56176">
    <property type="entry name" value="FAD-binding/transporter-associated domain-like"/>
    <property type="match status" value="1"/>
</dbReference>
<comment type="cofactor">
    <cofactor evidence="1">
        <name>FAD</name>
        <dbReference type="ChEBI" id="CHEBI:57692"/>
    </cofactor>
</comment>
<dbReference type="GO" id="GO:0022904">
    <property type="term" value="P:respiratory electron transport chain"/>
    <property type="evidence" value="ECO:0007669"/>
    <property type="project" value="TreeGrafter"/>
</dbReference>
<dbReference type="InterPro" id="IPR036318">
    <property type="entry name" value="FAD-bd_PCMH-like_sf"/>
</dbReference>
<proteinExistence type="inferred from homology"/>
<dbReference type="PROSITE" id="PS51387">
    <property type="entry name" value="FAD_PCMH"/>
    <property type="match status" value="1"/>
</dbReference>
<keyword evidence="4" id="KW-0274">FAD</keyword>
<dbReference type="InterPro" id="IPR016171">
    <property type="entry name" value="Vanillyl_alc_oxidase_C-sub2"/>
</dbReference>
<evidence type="ECO:0000256" key="3">
    <source>
        <dbReference type="ARBA" id="ARBA00022630"/>
    </source>
</evidence>
<evidence type="ECO:0000256" key="2">
    <source>
        <dbReference type="ARBA" id="ARBA00008000"/>
    </source>
</evidence>
<dbReference type="FunFam" id="3.30.465.10:FF:000001">
    <property type="entry name" value="D-2-hydroxyglutarate dehydrogenase, mitochondrial"/>
    <property type="match status" value="1"/>
</dbReference>
<accession>A0A1K0I8G2</accession>
<reference evidence="6" key="1">
    <citation type="submission" date="2016-09" db="EMBL/GenBank/DDBJ databases">
        <authorList>
            <person name="Capua I."/>
            <person name="De Benedictis P."/>
            <person name="Joannis T."/>
            <person name="Lombin L.H."/>
            <person name="Cattoli G."/>
        </authorList>
    </citation>
    <scope>NUCLEOTIDE SEQUENCE</scope>
    <source>
        <strain evidence="6">B9</strain>
    </source>
</reference>
<dbReference type="InterPro" id="IPR016169">
    <property type="entry name" value="FAD-bd_PCMH_sub2"/>
</dbReference>
<evidence type="ECO:0000256" key="4">
    <source>
        <dbReference type="ARBA" id="ARBA00022827"/>
    </source>
</evidence>